<feature type="transmembrane region" description="Helical" evidence="1">
    <location>
        <begin position="113"/>
        <end position="135"/>
    </location>
</feature>
<dbReference type="EMBL" id="BARW01018984">
    <property type="protein sequence ID" value="GAI90071.1"/>
    <property type="molecule type" value="Genomic_DNA"/>
</dbReference>
<dbReference type="AlphaFoldDB" id="X1TFE5"/>
<reference evidence="2" key="1">
    <citation type="journal article" date="2014" name="Front. Microbiol.">
        <title>High frequency of phylogenetically diverse reductive dehalogenase-homologous genes in deep subseafloor sedimentary metagenomes.</title>
        <authorList>
            <person name="Kawai M."/>
            <person name="Futagami T."/>
            <person name="Toyoda A."/>
            <person name="Takaki Y."/>
            <person name="Nishi S."/>
            <person name="Hori S."/>
            <person name="Arai W."/>
            <person name="Tsubouchi T."/>
            <person name="Morono Y."/>
            <person name="Uchiyama I."/>
            <person name="Ito T."/>
            <person name="Fujiyama A."/>
            <person name="Inagaki F."/>
            <person name="Takami H."/>
        </authorList>
    </citation>
    <scope>NUCLEOTIDE SEQUENCE</scope>
    <source>
        <strain evidence="2">Expedition CK06-06</strain>
    </source>
</reference>
<name>X1TFE5_9ZZZZ</name>
<sequence length="136" mass="14696">MPKKALFQAHSIIHNQLLVILMPNFPLGVPKPIPLTTEFNKSVAADADILASDLVIQLDGILRVVMSLDTAAVFKMKTTRNATEKIISYNAGVSLIPDAGYLFDSEVRKGDKVNFRVGSAAVVHILNATLIVVMAP</sequence>
<gene>
    <name evidence="2" type="ORF">S12H4_32376</name>
</gene>
<accession>X1TFE5</accession>
<keyword evidence="1" id="KW-0472">Membrane</keyword>
<keyword evidence="1" id="KW-1133">Transmembrane helix</keyword>
<evidence type="ECO:0000313" key="2">
    <source>
        <dbReference type="EMBL" id="GAI90071.1"/>
    </source>
</evidence>
<keyword evidence="1" id="KW-0812">Transmembrane</keyword>
<evidence type="ECO:0000256" key="1">
    <source>
        <dbReference type="SAM" id="Phobius"/>
    </source>
</evidence>
<organism evidence="2">
    <name type="scientific">marine sediment metagenome</name>
    <dbReference type="NCBI Taxonomy" id="412755"/>
    <lineage>
        <taxon>unclassified sequences</taxon>
        <taxon>metagenomes</taxon>
        <taxon>ecological metagenomes</taxon>
    </lineage>
</organism>
<protein>
    <submittedName>
        <fullName evidence="2">Uncharacterized protein</fullName>
    </submittedName>
</protein>
<proteinExistence type="predicted"/>
<comment type="caution">
    <text evidence="2">The sequence shown here is derived from an EMBL/GenBank/DDBJ whole genome shotgun (WGS) entry which is preliminary data.</text>
</comment>